<evidence type="ECO:0000256" key="4">
    <source>
        <dbReference type="ARBA" id="ARBA00023139"/>
    </source>
</evidence>
<evidence type="ECO:0000256" key="1">
    <source>
        <dbReference type="ARBA" id="ARBA00022475"/>
    </source>
</evidence>
<dbReference type="CDD" id="cd13585">
    <property type="entry name" value="PBP2_TMBP_like"/>
    <property type="match status" value="1"/>
</dbReference>
<dbReference type="Pfam" id="PF01547">
    <property type="entry name" value="SBP_bac_1"/>
    <property type="match status" value="1"/>
</dbReference>
<dbReference type="Gene3D" id="3.40.190.10">
    <property type="entry name" value="Periplasmic binding protein-like II"/>
    <property type="match status" value="1"/>
</dbReference>
<dbReference type="InterPro" id="IPR050490">
    <property type="entry name" value="Bact_solute-bd_prot1"/>
</dbReference>
<evidence type="ECO:0000256" key="5">
    <source>
        <dbReference type="ARBA" id="ARBA00023288"/>
    </source>
</evidence>
<evidence type="ECO:0000256" key="3">
    <source>
        <dbReference type="ARBA" id="ARBA00023136"/>
    </source>
</evidence>
<gene>
    <name evidence="7" type="ORF">EBO34_00625</name>
</gene>
<dbReference type="Proteomes" id="UP000278746">
    <property type="component" value="Unassembled WGS sequence"/>
</dbReference>
<name>A0A3M7TZ51_9BACI</name>
<feature type="compositionally biased region" description="Polar residues" evidence="6">
    <location>
        <begin position="408"/>
        <end position="422"/>
    </location>
</feature>
<evidence type="ECO:0000256" key="2">
    <source>
        <dbReference type="ARBA" id="ARBA00022729"/>
    </source>
</evidence>
<dbReference type="InterPro" id="IPR006059">
    <property type="entry name" value="SBP"/>
</dbReference>
<dbReference type="PANTHER" id="PTHR43649:SF33">
    <property type="entry name" value="POLYGALACTURONAN_RHAMNOGALACTURONAN-BINDING PROTEIN YTCQ"/>
    <property type="match status" value="1"/>
</dbReference>
<keyword evidence="8" id="KW-1185">Reference proteome</keyword>
<accession>A0A3M7TZ51</accession>
<keyword evidence="1" id="KW-1003">Cell membrane</keyword>
<protein>
    <submittedName>
        <fullName evidence="7">Sugar ABC transporter substrate-binding protein</fullName>
    </submittedName>
</protein>
<dbReference type="SUPFAM" id="SSF53850">
    <property type="entry name" value="Periplasmic binding protein-like II"/>
    <property type="match status" value="1"/>
</dbReference>
<dbReference type="EMBL" id="RHIB01000001">
    <property type="protein sequence ID" value="RNA70529.1"/>
    <property type="molecule type" value="Genomic_DNA"/>
</dbReference>
<dbReference type="PANTHER" id="PTHR43649">
    <property type="entry name" value="ARABINOSE-BINDING PROTEIN-RELATED"/>
    <property type="match status" value="1"/>
</dbReference>
<keyword evidence="2" id="KW-0732">Signal</keyword>
<evidence type="ECO:0000256" key="6">
    <source>
        <dbReference type="SAM" id="MobiDB-lite"/>
    </source>
</evidence>
<organism evidence="7 8">
    <name type="scientific">Alteribacter keqinensis</name>
    <dbReference type="NCBI Taxonomy" id="2483800"/>
    <lineage>
        <taxon>Bacteria</taxon>
        <taxon>Bacillati</taxon>
        <taxon>Bacillota</taxon>
        <taxon>Bacilli</taxon>
        <taxon>Bacillales</taxon>
        <taxon>Bacillaceae</taxon>
        <taxon>Alteribacter</taxon>
    </lineage>
</organism>
<dbReference type="OrthoDB" id="9768630at2"/>
<keyword evidence="3" id="KW-0472">Membrane</keyword>
<reference evidence="7 8" key="1">
    <citation type="submission" date="2018-10" db="EMBL/GenBank/DDBJ databases">
        <title>Bacillus Keqinensis sp. nov., a moderately halophilic bacterium isolated from a saline-alkaline lake.</title>
        <authorList>
            <person name="Wang H."/>
        </authorList>
    </citation>
    <scope>NUCLEOTIDE SEQUENCE [LARGE SCALE GENOMIC DNA]</scope>
    <source>
        <strain evidence="7 8">KQ-3</strain>
    </source>
</reference>
<keyword evidence="5" id="KW-0449">Lipoprotein</keyword>
<comment type="caution">
    <text evidence="7">The sequence shown here is derived from an EMBL/GenBank/DDBJ whole genome shotgun (WGS) entry which is preliminary data.</text>
</comment>
<sequence>MTAFAGVLLVGGLAACGGGDDEADGADNGGGEDGDVSGEITVWGWNVAASSMELAIEGFNEEYPDVEVNVEDIGRIDLYDRLTVGLAAGGSGLPDVTLIETDRIDNYVSEFPDGFLNLSEYGFDEYESEFGESKIQSTQNSDGNFIAAPWDIGPAAVFYRVDLFEEAGVDADSIETWDDFIEAGTVIKDATGSHMVPIDISQDDALYRMMLNQQGAYYFDDEGNIDLTSEESVQAMEKIQELHENELVANVDGWDGTVTATVNGNVATVPFGVWYAGTIMDQAPELEGDWDVFELPAFEEGGNRAANLGGSDLSIISGTDNPDAAYAFVEYFTTNVEPQMAALEEYGIFPSLLSAYDKGYFDEESAFFNNSPVFRTFANMVEDIPGANYTSDYARAFRYASDAQASSLLQGQSPSETLQQAADQLANETGRDVNE</sequence>
<evidence type="ECO:0000313" key="8">
    <source>
        <dbReference type="Proteomes" id="UP000278746"/>
    </source>
</evidence>
<feature type="region of interest" description="Disordered" evidence="6">
    <location>
        <begin position="408"/>
        <end position="435"/>
    </location>
</feature>
<proteinExistence type="predicted"/>
<keyword evidence="4" id="KW-0564">Palmitate</keyword>
<dbReference type="AlphaFoldDB" id="A0A3M7TZ51"/>
<evidence type="ECO:0000313" key="7">
    <source>
        <dbReference type="EMBL" id="RNA70529.1"/>
    </source>
</evidence>